<protein>
    <submittedName>
        <fullName evidence="1">Uncharacterized protein</fullName>
    </submittedName>
</protein>
<comment type="caution">
    <text evidence="1">The sequence shown here is derived from an EMBL/GenBank/DDBJ whole genome shotgun (WGS) entry which is preliminary data.</text>
</comment>
<dbReference type="EMBL" id="CM056817">
    <property type="protein sequence ID" value="KAJ8619520.1"/>
    <property type="molecule type" value="Genomic_DNA"/>
</dbReference>
<accession>A0ACC2KEG0</accession>
<evidence type="ECO:0000313" key="1">
    <source>
        <dbReference type="EMBL" id="KAJ8619520.1"/>
    </source>
</evidence>
<evidence type="ECO:0000313" key="2">
    <source>
        <dbReference type="Proteomes" id="UP001234297"/>
    </source>
</evidence>
<gene>
    <name evidence="1" type="ORF">MRB53_028049</name>
</gene>
<keyword evidence="2" id="KW-1185">Reference proteome</keyword>
<organism evidence="1 2">
    <name type="scientific">Persea americana</name>
    <name type="common">Avocado</name>
    <dbReference type="NCBI Taxonomy" id="3435"/>
    <lineage>
        <taxon>Eukaryota</taxon>
        <taxon>Viridiplantae</taxon>
        <taxon>Streptophyta</taxon>
        <taxon>Embryophyta</taxon>
        <taxon>Tracheophyta</taxon>
        <taxon>Spermatophyta</taxon>
        <taxon>Magnoliopsida</taxon>
        <taxon>Magnoliidae</taxon>
        <taxon>Laurales</taxon>
        <taxon>Lauraceae</taxon>
        <taxon>Persea</taxon>
    </lineage>
</organism>
<name>A0ACC2KEG0_PERAE</name>
<dbReference type="Proteomes" id="UP001234297">
    <property type="component" value="Chromosome 9"/>
</dbReference>
<sequence length="120" mass="13535">MEDIVLCKIYRKATSLKVLERAAKEDDAKMLQFCGYAAETASSPEEENWQVPMPLKEEFFMEKWMENEKERGVSSRLQGDAKVSLPPSFNCPSIITWNGCRILSCSAAHGLRTGLPMPMC</sequence>
<proteinExistence type="predicted"/>
<reference evidence="1 2" key="1">
    <citation type="journal article" date="2022" name="Hortic Res">
        <title>A haplotype resolved chromosomal level avocado genome allows analysis of novel avocado genes.</title>
        <authorList>
            <person name="Nath O."/>
            <person name="Fletcher S.J."/>
            <person name="Hayward A."/>
            <person name="Shaw L.M."/>
            <person name="Masouleh A.K."/>
            <person name="Furtado A."/>
            <person name="Henry R.J."/>
            <person name="Mitter N."/>
        </authorList>
    </citation>
    <scope>NUCLEOTIDE SEQUENCE [LARGE SCALE GENOMIC DNA]</scope>
    <source>
        <strain evidence="2">cv. Hass</strain>
    </source>
</reference>